<evidence type="ECO:0000313" key="3">
    <source>
        <dbReference type="EMBL" id="RAO75764.1"/>
    </source>
</evidence>
<dbReference type="Gene3D" id="1.10.530.10">
    <property type="match status" value="1"/>
</dbReference>
<evidence type="ECO:0000259" key="2">
    <source>
        <dbReference type="Pfam" id="PF01464"/>
    </source>
</evidence>
<reference evidence="3 4" key="1">
    <citation type="journal article" date="2018" name="Genet. Mol. Biol.">
        <title>The genome sequence of Dyella jiangningensis FCAV SCS01 from a lignocellulose-decomposing microbial consortium metagenome reveals potential for biotechnological applications.</title>
        <authorList>
            <person name="Desiderato J.G."/>
            <person name="Alvarenga D.O."/>
            <person name="Constancio M.T.L."/>
            <person name="Alves L.M.C."/>
            <person name="Varani A.M."/>
        </authorList>
    </citation>
    <scope>NUCLEOTIDE SEQUENCE [LARGE SCALE GENOMIC DNA]</scope>
    <source>
        <strain evidence="3 4">FCAV SCS01</strain>
    </source>
</reference>
<dbReference type="RefSeq" id="WP_111984227.1">
    <property type="nucleotide sequence ID" value="NZ_NFZS01000004.1"/>
</dbReference>
<dbReference type="InterPro" id="IPR023346">
    <property type="entry name" value="Lysozyme-like_dom_sf"/>
</dbReference>
<dbReference type="InterPro" id="IPR008258">
    <property type="entry name" value="Transglycosylase_SLT_dom_1"/>
</dbReference>
<organism evidence="3 4">
    <name type="scientific">Dyella jiangningensis</name>
    <dbReference type="NCBI Taxonomy" id="1379159"/>
    <lineage>
        <taxon>Bacteria</taxon>
        <taxon>Pseudomonadati</taxon>
        <taxon>Pseudomonadota</taxon>
        <taxon>Gammaproteobacteria</taxon>
        <taxon>Lysobacterales</taxon>
        <taxon>Rhodanobacteraceae</taxon>
        <taxon>Dyella</taxon>
    </lineage>
</organism>
<dbReference type="AlphaFoldDB" id="A0A328P692"/>
<evidence type="ECO:0000313" key="4">
    <source>
        <dbReference type="Proteomes" id="UP000248926"/>
    </source>
</evidence>
<feature type="region of interest" description="Disordered" evidence="1">
    <location>
        <begin position="228"/>
        <end position="248"/>
    </location>
</feature>
<gene>
    <name evidence="3" type="ORF">CA260_17145</name>
</gene>
<dbReference type="SUPFAM" id="SSF53955">
    <property type="entry name" value="Lysozyme-like"/>
    <property type="match status" value="1"/>
</dbReference>
<protein>
    <recommendedName>
        <fullName evidence="2">Transglycosylase SLT domain-containing protein</fullName>
    </recommendedName>
</protein>
<comment type="caution">
    <text evidence="3">The sequence shown here is derived from an EMBL/GenBank/DDBJ whole genome shotgun (WGS) entry which is preliminary data.</text>
</comment>
<feature type="region of interest" description="Disordered" evidence="1">
    <location>
        <begin position="266"/>
        <end position="319"/>
    </location>
</feature>
<dbReference type="OrthoDB" id="8565485at2"/>
<feature type="compositionally biased region" description="Basic and acidic residues" evidence="1">
    <location>
        <begin position="292"/>
        <end position="308"/>
    </location>
</feature>
<proteinExistence type="predicted"/>
<name>A0A328P692_9GAMM</name>
<dbReference type="CDD" id="cd16892">
    <property type="entry name" value="LT_VirB1-like"/>
    <property type="match status" value="1"/>
</dbReference>
<accession>A0A328P692</accession>
<dbReference type="Proteomes" id="UP000248926">
    <property type="component" value="Unassembled WGS sequence"/>
</dbReference>
<feature type="domain" description="Transglycosylase SLT" evidence="2">
    <location>
        <begin position="14"/>
        <end position="128"/>
    </location>
</feature>
<evidence type="ECO:0000256" key="1">
    <source>
        <dbReference type="SAM" id="MobiDB-lite"/>
    </source>
</evidence>
<dbReference type="EMBL" id="NFZS01000004">
    <property type="protein sequence ID" value="RAO75764.1"/>
    <property type="molecule type" value="Genomic_DNA"/>
</dbReference>
<sequence>MTPIANISSCHDLAVPAEVIQHVVNVESGNNPFAIGVVGAHLQRQPHNLDEAVATARMLESQGYNYSLGIAQVNRSNFAKFGLDSYEKAFELCPNLVAGTQILAQCYAQADGDWGKAFSCYYSGNFAKGYEDGYVQKIFSSMGQSSLPPVSPARAIPVQLAQTDRAHPMAAGEYLVRLRSSAIDHVGTEAITKIVQGMMPDPQAASSRQTSIDTSPSALDIQTAAVEGPHLPTNATGTQRASAEAQPSTLNVQAAAMVVTHLPANGPAAISPPNNEVFEPQVRGPNDPVTPPEHETAASKPGPDRADLRLGGQDDAFVF</sequence>
<keyword evidence="4" id="KW-1185">Reference proteome</keyword>
<dbReference type="Pfam" id="PF01464">
    <property type="entry name" value="SLT"/>
    <property type="match status" value="1"/>
</dbReference>
<feature type="compositionally biased region" description="Polar residues" evidence="1">
    <location>
        <begin position="233"/>
        <end position="248"/>
    </location>
</feature>